<dbReference type="Gene3D" id="3.40.50.12780">
    <property type="entry name" value="N-terminal domain of ligase-like"/>
    <property type="match status" value="1"/>
</dbReference>
<dbReference type="SUPFAM" id="SSF56801">
    <property type="entry name" value="Acetyl-CoA synthetase-like"/>
    <property type="match status" value="1"/>
</dbReference>
<dbReference type="EMBL" id="WSSB01000009">
    <property type="protein sequence ID" value="MXR37395.1"/>
    <property type="molecule type" value="Genomic_DNA"/>
</dbReference>
<dbReference type="Proteomes" id="UP000467214">
    <property type="component" value="Unassembled WGS sequence"/>
</dbReference>
<dbReference type="InterPro" id="IPR000873">
    <property type="entry name" value="AMP-dep_synth/lig_dom"/>
</dbReference>
<feature type="domain" description="AMP-dependent synthetase/ligase" evidence="1">
    <location>
        <begin position="136"/>
        <end position="261"/>
    </location>
</feature>
<proteinExistence type="predicted"/>
<dbReference type="InterPro" id="IPR045851">
    <property type="entry name" value="AMP-bd_C_sf"/>
</dbReference>
<dbReference type="PANTHER" id="PTHR43845:SF1">
    <property type="entry name" value="BLR5969 PROTEIN"/>
    <property type="match status" value="1"/>
</dbReference>
<dbReference type="Pfam" id="PF00501">
    <property type="entry name" value="AMP-binding"/>
    <property type="match status" value="1"/>
</dbReference>
<protein>
    <submittedName>
        <fullName evidence="2">AMP-binding protein</fullName>
    </submittedName>
</protein>
<accession>A0A845BM26</accession>
<evidence type="ECO:0000313" key="3">
    <source>
        <dbReference type="Proteomes" id="UP000467214"/>
    </source>
</evidence>
<comment type="caution">
    <text evidence="2">The sequence shown here is derived from an EMBL/GenBank/DDBJ whole genome shotgun (WGS) entry which is preliminary data.</text>
</comment>
<organism evidence="2 3">
    <name type="scientific">Craterilacuibacter sinensis</name>
    <dbReference type="NCBI Taxonomy" id="2686017"/>
    <lineage>
        <taxon>Bacteria</taxon>
        <taxon>Pseudomonadati</taxon>
        <taxon>Pseudomonadota</taxon>
        <taxon>Betaproteobacteria</taxon>
        <taxon>Neisseriales</taxon>
        <taxon>Neisseriaceae</taxon>
        <taxon>Craterilacuibacter</taxon>
    </lineage>
</organism>
<sequence length="385" mass="40507">MNHWPCDPAALLLARLPAQLSYAREQAPAYTALLSGLPLDAINNRAALASLPLTRKSALIAAQAARPPFGGYAAGKALRVFASPGPIYEPMDAASYRMDEALTAAGFVADDIVHNGFSYHLSPGGFIFDSALQALGCTVFPGGPGNLEITLAALANLGVNAYVGTPSFLQLILDKADETATPLALAKALVSGEALSDSLRVRCRARGIAICQCYASAELGLIAYETDTGTGMHVAGGIIAEICDASGKPLPEGETGELVITSFSPVYPLIRFATGDLSAFVPGSQQQRIKGWLGRADDTAKVRGLFVHPEQVKAVLARHNDIHRARLILSHDDAGKDVMTLHIDAAASCDTAAIESSLKALTRLSGRVLLSNALPDDGRLIEDRR</sequence>
<dbReference type="AlphaFoldDB" id="A0A845BM26"/>
<reference evidence="2 3" key="1">
    <citation type="submission" date="2019-12" db="EMBL/GenBank/DDBJ databases">
        <title>Neisseriaceae gen. nov. sp. Genome sequencing and assembly.</title>
        <authorList>
            <person name="Liu Z."/>
            <person name="Li A."/>
        </authorList>
    </citation>
    <scope>NUCLEOTIDE SEQUENCE [LARGE SCALE GENOMIC DNA]</scope>
    <source>
        <strain evidence="2 3">B2N2-7</strain>
    </source>
</reference>
<dbReference type="InterPro" id="IPR042099">
    <property type="entry name" value="ANL_N_sf"/>
</dbReference>
<evidence type="ECO:0000259" key="1">
    <source>
        <dbReference type="Pfam" id="PF00501"/>
    </source>
</evidence>
<dbReference type="PANTHER" id="PTHR43845">
    <property type="entry name" value="BLR5969 PROTEIN"/>
    <property type="match status" value="1"/>
</dbReference>
<dbReference type="RefSeq" id="WP_160796948.1">
    <property type="nucleotide sequence ID" value="NZ_WSSB01000009.1"/>
</dbReference>
<evidence type="ECO:0000313" key="2">
    <source>
        <dbReference type="EMBL" id="MXR37395.1"/>
    </source>
</evidence>
<gene>
    <name evidence="2" type="ORF">GQF02_10460</name>
</gene>
<keyword evidence="3" id="KW-1185">Reference proteome</keyword>
<dbReference type="Gene3D" id="3.30.300.30">
    <property type="match status" value="1"/>
</dbReference>
<name>A0A845BM26_9NEIS</name>